<feature type="transmembrane region" description="Helical" evidence="1">
    <location>
        <begin position="12"/>
        <end position="30"/>
    </location>
</feature>
<evidence type="ECO:0000259" key="2">
    <source>
        <dbReference type="Pfam" id="PF01882"/>
    </source>
</evidence>
<accession>A0A1E7DTI8</accession>
<sequence>MNKTFLKMKEPGRVIFLIGLTVLAFSYAMFQGGFVSWFLFYSSLPFIIYALSVFFYPLSCTAERILSKQEFIFNEPVRIEVTIVRKSRFPLFYMILEEQEEESFMLKEKHQQKILLLPGFKKTLQFEYEIDQLPRGEHHFTGIRMKTGDLFGFIEKEKLILLENKIVVYPPYEELSYRPFAGQADQGMAITTRRVYPDQDMAMSVGIRNYQPGDRLSLINWKATAKRNDLMTKEFEQHRSHDLMIVMDCIPASQFEAVVSFTASAIRGMIRTGAQVGLLTVSDERHSFTMRGGGMQEQRLFYHLAKIKDRSTVSFARVLEKETFLAQQGSTLMLVTSQLTDEVVERVRYYSRRSQSVTIFLVNGKQEAGSDKRIADTTEIHVRVVQEGQFEKAFPEVNGR</sequence>
<evidence type="ECO:0000256" key="1">
    <source>
        <dbReference type="SAM" id="Phobius"/>
    </source>
</evidence>
<protein>
    <recommendedName>
        <fullName evidence="2">DUF58 domain-containing protein</fullName>
    </recommendedName>
</protein>
<dbReference type="InterPro" id="IPR002881">
    <property type="entry name" value="DUF58"/>
</dbReference>
<evidence type="ECO:0000313" key="4">
    <source>
        <dbReference type="Proteomes" id="UP000095658"/>
    </source>
</evidence>
<dbReference type="Proteomes" id="UP000095658">
    <property type="component" value="Unassembled WGS sequence"/>
</dbReference>
<feature type="transmembrane region" description="Helical" evidence="1">
    <location>
        <begin position="36"/>
        <end position="58"/>
    </location>
</feature>
<gene>
    <name evidence="3" type="ORF">BA724_14260</name>
</gene>
<keyword evidence="1" id="KW-1133">Transmembrane helix</keyword>
<proteinExistence type="predicted"/>
<evidence type="ECO:0000313" key="3">
    <source>
        <dbReference type="EMBL" id="OES46396.1"/>
    </source>
</evidence>
<dbReference type="STRING" id="1714016.BA724_14260"/>
<dbReference type="PANTHER" id="PTHR34351:SF2">
    <property type="entry name" value="DUF58 DOMAIN-CONTAINING PROTEIN"/>
    <property type="match status" value="1"/>
</dbReference>
<keyword evidence="4" id="KW-1185">Reference proteome</keyword>
<dbReference type="PANTHER" id="PTHR34351">
    <property type="entry name" value="SLR1927 PROTEIN-RELATED"/>
    <property type="match status" value="1"/>
</dbReference>
<keyword evidence="1" id="KW-0472">Membrane</keyword>
<dbReference type="EMBL" id="MAMP01000002">
    <property type="protein sequence ID" value="OES46396.1"/>
    <property type="molecule type" value="Genomic_DNA"/>
</dbReference>
<reference evidence="3 4" key="1">
    <citation type="submission" date="2016-06" db="EMBL/GenBank/DDBJ databases">
        <title>Domibacillus iocasae genome sequencing.</title>
        <authorList>
            <person name="Verma A."/>
            <person name="Pal Y."/>
            <person name="Ojha A.K."/>
            <person name="Krishnamurthi S."/>
        </authorList>
    </citation>
    <scope>NUCLEOTIDE SEQUENCE [LARGE SCALE GENOMIC DNA]</scope>
    <source>
        <strain evidence="3 4">DSM 29979</strain>
    </source>
</reference>
<keyword evidence="1" id="KW-0812">Transmembrane</keyword>
<dbReference type="RefSeq" id="WP_069936934.1">
    <property type="nucleotide sequence ID" value="NZ_MAMP01000002.1"/>
</dbReference>
<organism evidence="3 4">
    <name type="scientific">Domibacillus iocasae</name>
    <dbReference type="NCBI Taxonomy" id="1714016"/>
    <lineage>
        <taxon>Bacteria</taxon>
        <taxon>Bacillati</taxon>
        <taxon>Bacillota</taxon>
        <taxon>Bacilli</taxon>
        <taxon>Bacillales</taxon>
        <taxon>Bacillaceae</taxon>
        <taxon>Domibacillus</taxon>
    </lineage>
</organism>
<name>A0A1E7DTI8_9BACI</name>
<feature type="domain" description="DUF58" evidence="2">
    <location>
        <begin position="207"/>
        <end position="366"/>
    </location>
</feature>
<dbReference type="Pfam" id="PF01882">
    <property type="entry name" value="DUF58"/>
    <property type="match status" value="1"/>
</dbReference>
<dbReference type="AlphaFoldDB" id="A0A1E7DTI8"/>
<comment type="caution">
    <text evidence="3">The sequence shown here is derived from an EMBL/GenBank/DDBJ whole genome shotgun (WGS) entry which is preliminary data.</text>
</comment>
<dbReference type="OrthoDB" id="140416at2"/>